<dbReference type="PANTHER" id="PTHR10799">
    <property type="entry name" value="SNF2/RAD54 HELICASE FAMILY"/>
    <property type="match status" value="1"/>
</dbReference>
<dbReference type="Gene3D" id="3.40.50.300">
    <property type="entry name" value="P-loop containing nucleotide triphosphate hydrolases"/>
    <property type="match status" value="1"/>
</dbReference>
<name>A0A139SQE5_9GAMM</name>
<keyword evidence="6" id="KW-1185">Reference proteome</keyword>
<dbReference type="InterPro" id="IPR000330">
    <property type="entry name" value="SNF2_N"/>
</dbReference>
<dbReference type="OrthoDB" id="9772064at2"/>
<evidence type="ECO:0000259" key="4">
    <source>
        <dbReference type="PROSITE" id="PS51194"/>
    </source>
</evidence>
<dbReference type="InterPro" id="IPR027417">
    <property type="entry name" value="P-loop_NTPase"/>
</dbReference>
<dbReference type="Pfam" id="PF00271">
    <property type="entry name" value="Helicase_C"/>
    <property type="match status" value="1"/>
</dbReference>
<keyword evidence="2" id="KW-0067">ATP-binding</keyword>
<dbReference type="Proteomes" id="UP000072660">
    <property type="component" value="Unassembled WGS sequence"/>
</dbReference>
<evidence type="ECO:0008006" key="7">
    <source>
        <dbReference type="Google" id="ProtNLM"/>
    </source>
</evidence>
<dbReference type="CDD" id="cd18012">
    <property type="entry name" value="DEXQc_arch_SWI2_SNF2"/>
    <property type="match status" value="1"/>
</dbReference>
<organism evidence="5 6">
    <name type="scientific">Ventosimonas gracilis</name>
    <dbReference type="NCBI Taxonomy" id="1680762"/>
    <lineage>
        <taxon>Bacteria</taxon>
        <taxon>Pseudomonadati</taxon>
        <taxon>Pseudomonadota</taxon>
        <taxon>Gammaproteobacteria</taxon>
        <taxon>Pseudomonadales</taxon>
        <taxon>Ventosimonadaceae</taxon>
        <taxon>Ventosimonas</taxon>
    </lineage>
</organism>
<proteinExistence type="predicted"/>
<sequence length="1376" mass="153258">MPSIKQPSLNDFSALPATLQAVLLVLALAPSGLTRTEIGRTLRVLGVKLDGKPAGPTRLEPLLKHLSSKGWLAGFEIKPAYPFRLLLGLHNTLLCELTKRPDWLVSLTLSFSSHWGEDCAYLEQALWIALLDNKMESVQIKLRELMRRLPAVNIPHAHPLPLLLADDDGQALLSSFPAAQRALLVCDWLEQANQFLFADTSGAYSLALELYQQSPSAKTQASLAQQLLLQCAWRGDWQALESFAQLPQTLELAEFFRQLLTGYPQEALFFLQTWQKTWRKHSGQRKADLPKPLEALRLFALISSGDAAHLASADKALKTLARESSGGILLRMLLQRLQGQRVPMLETEIAHLLKMAEPWGAACLMALLAVHWLGQEASSLRSAAGRWRSYFKQAGFDWLAAEFDALLIAHGMDGDKALADWHARHGFKPLHTLYSPREAWQHALEALAHIHKPAVMAAPAVQTERRLAWFLHADETLRVEPREQKINSKGQWSKGRVVALQRLQQASPEEFDYLLPQDQQIAACIEREPLDYFGNQRHYLDANRALPHLVDHPHLYLAEAPDVRIDLIQGEPSLHVTQQGEQVRLQLEPAELAHLPPHGLLLENETPTRFKLYQCSDDIRRIAAIIGEGLTVPASAKEQLSDAISAIAPMLPVHADVPELAAHMETIDSDATLYAHLLPLAEGLRLQLLVRPQASGSWFRPGQGAANLACEQDGKPVQIRRNLLEERVRLHHVLDHCPALAGGAGDGHEWRFDNASDALQLLSELHALEQGKVQCVWPEGERMRIRARGGMGSMRLSVQRQGDWFALQGEMTLDNGRVLQLKQLLDLLRESEGSRFVPLGEGDWLALTDDLRRRLADVAHLADKIDENGARLSTLAAPLLEALSAEAGEFSADAAWQEQVRRLQSLREFTPQVPRLLQAELRDYQREGFVWLARLAQWGVGACLADDMGLGKTVQLLALLLHRAALGPQLVVAPTSVVGNWQAEAQRFAPSLQLIDYRQTRSLEALKAGDLVLCSYGLLQSEQEAFAAQNWASVVLDEAQAVKNAQTKRSQAVMALCADFRVIASGTPLENHLGELWNLMRFINPGLLGSQQRFTERFAQPIELGSTLEKQQAKRALKQLIQPFILRRLKSEVLDELPPITEITHKIPLTDDERHQYEALRLQAVEELSRGDLNGGDARFKALAQITRLRRFCCHPSLVLAGAANDSSKLQALLPILDELRDNGHRALIFSQFVDHLSIVRRHLDQAGILYQYLDGQTPPKQRSQAVNAFQEGEGDVFLISLKAGGSGLNLTAADYVIHLDPWWNPAVEDQAAGRAHRIGQQRPVTVYRLVAESTIEEQIVALHAHKRDLADSLLEGGEISARLDAEALLQLIRQP</sequence>
<keyword evidence="1" id="KW-0378">Hydrolase</keyword>
<dbReference type="InterPro" id="IPR001650">
    <property type="entry name" value="Helicase_C-like"/>
</dbReference>
<dbReference type="PROSITE" id="PS51192">
    <property type="entry name" value="HELICASE_ATP_BIND_1"/>
    <property type="match status" value="1"/>
</dbReference>
<dbReference type="EMBL" id="LSZO01000176">
    <property type="protein sequence ID" value="KXU36796.1"/>
    <property type="molecule type" value="Genomic_DNA"/>
</dbReference>
<evidence type="ECO:0000313" key="6">
    <source>
        <dbReference type="Proteomes" id="UP000072660"/>
    </source>
</evidence>
<dbReference type="Gene3D" id="3.40.50.10810">
    <property type="entry name" value="Tandem AAA-ATPase domain"/>
    <property type="match status" value="1"/>
</dbReference>
<dbReference type="GO" id="GO:0016787">
    <property type="term" value="F:hydrolase activity"/>
    <property type="evidence" value="ECO:0007669"/>
    <property type="project" value="UniProtKB-KW"/>
</dbReference>
<dbReference type="SMART" id="SM00487">
    <property type="entry name" value="DEXDc"/>
    <property type="match status" value="1"/>
</dbReference>
<gene>
    <name evidence="5" type="ORF">AXE65_04720</name>
</gene>
<protein>
    <recommendedName>
        <fullName evidence="7">Serine/threonine protein kinase</fullName>
    </recommendedName>
</protein>
<dbReference type="InterPro" id="IPR014001">
    <property type="entry name" value="Helicase_ATP-bd"/>
</dbReference>
<dbReference type="InterPro" id="IPR049730">
    <property type="entry name" value="SNF2/RAD54-like_C"/>
</dbReference>
<keyword evidence="2" id="KW-0547">Nucleotide-binding</keyword>
<comment type="caution">
    <text evidence="5">The sequence shown here is derived from an EMBL/GenBank/DDBJ whole genome shotgun (WGS) entry which is preliminary data.</text>
</comment>
<evidence type="ECO:0000259" key="3">
    <source>
        <dbReference type="PROSITE" id="PS51192"/>
    </source>
</evidence>
<keyword evidence="2" id="KW-0347">Helicase</keyword>
<evidence type="ECO:0000256" key="1">
    <source>
        <dbReference type="ARBA" id="ARBA00022801"/>
    </source>
</evidence>
<accession>A0A139SQE5</accession>
<dbReference type="RefSeq" id="WP_068391513.1">
    <property type="nucleotide sequence ID" value="NZ_LSZO01000176.1"/>
</dbReference>
<dbReference type="PROSITE" id="PS51194">
    <property type="entry name" value="HELICASE_CTER"/>
    <property type="match status" value="1"/>
</dbReference>
<dbReference type="CDD" id="cd18793">
    <property type="entry name" value="SF2_C_SNF"/>
    <property type="match status" value="1"/>
</dbReference>
<dbReference type="SMART" id="SM00490">
    <property type="entry name" value="HELICc"/>
    <property type="match status" value="1"/>
</dbReference>
<evidence type="ECO:0000313" key="5">
    <source>
        <dbReference type="EMBL" id="KXU36796.1"/>
    </source>
</evidence>
<dbReference type="InterPro" id="IPR038718">
    <property type="entry name" value="SNF2-like_sf"/>
</dbReference>
<dbReference type="GO" id="GO:0005524">
    <property type="term" value="F:ATP binding"/>
    <property type="evidence" value="ECO:0007669"/>
    <property type="project" value="InterPro"/>
</dbReference>
<feature type="domain" description="Helicase C-terminal" evidence="4">
    <location>
        <begin position="1209"/>
        <end position="1361"/>
    </location>
</feature>
<feature type="domain" description="Helicase ATP-binding" evidence="3">
    <location>
        <begin position="933"/>
        <end position="1086"/>
    </location>
</feature>
<dbReference type="GO" id="GO:0004386">
    <property type="term" value="F:helicase activity"/>
    <property type="evidence" value="ECO:0007669"/>
    <property type="project" value="UniProtKB-KW"/>
</dbReference>
<dbReference type="Pfam" id="PF00176">
    <property type="entry name" value="SNF2-rel_dom"/>
    <property type="match status" value="1"/>
</dbReference>
<reference evidence="5 6" key="1">
    <citation type="submission" date="2016-02" db="EMBL/GenBank/DDBJ databases">
        <authorList>
            <person name="Wen L."/>
            <person name="He K."/>
            <person name="Yang H."/>
        </authorList>
    </citation>
    <scope>NUCLEOTIDE SEQUENCE [LARGE SCALE GENOMIC DNA]</scope>
    <source>
        <strain evidence="5 6">CV58</strain>
    </source>
</reference>
<dbReference type="SUPFAM" id="SSF52540">
    <property type="entry name" value="P-loop containing nucleoside triphosphate hydrolases"/>
    <property type="match status" value="2"/>
</dbReference>
<evidence type="ECO:0000256" key="2">
    <source>
        <dbReference type="ARBA" id="ARBA00022806"/>
    </source>
</evidence>